<dbReference type="Proteomes" id="UP000515292">
    <property type="component" value="Chromosome"/>
</dbReference>
<evidence type="ECO:0000256" key="1">
    <source>
        <dbReference type="ARBA" id="ARBA00006096"/>
    </source>
</evidence>
<dbReference type="SUPFAM" id="SSF56601">
    <property type="entry name" value="beta-lactamase/transpeptidase-like"/>
    <property type="match status" value="1"/>
</dbReference>
<protein>
    <submittedName>
        <fullName evidence="3">D-alanyl-D-alanine carboxypeptidase/D-alanyl-D-alanine-endopeptidase</fullName>
        <ecNumber evidence="3">3.4.16.4</ecNumber>
    </submittedName>
</protein>
<evidence type="ECO:0000313" key="3">
    <source>
        <dbReference type="EMBL" id="QMW22730.1"/>
    </source>
</evidence>
<proteinExistence type="inferred from homology"/>
<dbReference type="EC" id="3.4.16.4" evidence="3"/>
<name>A0A7G5IH88_9SPHN</name>
<dbReference type="PANTHER" id="PTHR30023">
    <property type="entry name" value="D-ALANYL-D-ALANINE CARBOXYPEPTIDASE"/>
    <property type="match status" value="1"/>
</dbReference>
<comment type="similarity">
    <text evidence="1">Belongs to the peptidase S13 family.</text>
</comment>
<dbReference type="GO" id="GO:0006508">
    <property type="term" value="P:proteolysis"/>
    <property type="evidence" value="ECO:0007669"/>
    <property type="project" value="InterPro"/>
</dbReference>
<keyword evidence="4" id="KW-1185">Reference proteome</keyword>
<organism evidence="3 4">
    <name type="scientific">Sandaracinobacteroides saxicola</name>
    <dbReference type="NCBI Taxonomy" id="2759707"/>
    <lineage>
        <taxon>Bacteria</taxon>
        <taxon>Pseudomonadati</taxon>
        <taxon>Pseudomonadota</taxon>
        <taxon>Alphaproteobacteria</taxon>
        <taxon>Sphingomonadales</taxon>
        <taxon>Sphingosinicellaceae</taxon>
        <taxon>Sandaracinobacteroides</taxon>
    </lineage>
</organism>
<evidence type="ECO:0000256" key="2">
    <source>
        <dbReference type="ARBA" id="ARBA00022801"/>
    </source>
</evidence>
<dbReference type="GO" id="GO:0009002">
    <property type="term" value="F:serine-type D-Ala-D-Ala carboxypeptidase activity"/>
    <property type="evidence" value="ECO:0007669"/>
    <property type="project" value="UniProtKB-EC"/>
</dbReference>
<dbReference type="NCBIfam" id="TIGR00666">
    <property type="entry name" value="PBP4"/>
    <property type="match status" value="1"/>
</dbReference>
<keyword evidence="3" id="KW-0121">Carboxypeptidase</keyword>
<dbReference type="AlphaFoldDB" id="A0A7G5IH88"/>
<dbReference type="Gene3D" id="3.40.710.10">
    <property type="entry name" value="DD-peptidase/beta-lactamase superfamily"/>
    <property type="match status" value="2"/>
</dbReference>
<dbReference type="InterPro" id="IPR000667">
    <property type="entry name" value="Peptidase_S13"/>
</dbReference>
<gene>
    <name evidence="3" type="primary">dacB</name>
    <name evidence="3" type="ORF">H3309_15725</name>
</gene>
<keyword evidence="3" id="KW-0645">Protease</keyword>
<dbReference type="EMBL" id="CP059851">
    <property type="protein sequence ID" value="QMW22730.1"/>
    <property type="molecule type" value="Genomic_DNA"/>
</dbReference>
<accession>A0A7G5IH88</accession>
<sequence>MRGIKALQVIRTIRQWLWGVAGIGICLALTAPSASADEALAARVGAVLAEAGVGVRFGMLVVDDDGREVVAIAPDMRFIPASNTKLLTTAATFDHAAGLAGTGERALEGRATGGAAVRLEGGDVILEGRGEARLSSAPDCVATCLSTLADAVAAKTRRVRDVVGDDSRFPDERWPAGMSWNNLPERSGTGISALTLDNNEQLLRVVPGAVGRAPVIETGTYLAIDNRAVTVAAPGAGRRPGAMDVGRLAGERVVRLDGAISAGAPETIGLGIDDPAHYAAWRLAAMLRERGVVVTGDVRVRHRAPRPFDDPRVRAGAPAMRPPRPAVLAELPASELEATATVVNKVSQNLYAELLLRRLGAIDGTGSVADGLAKVAETMARAGVARTAWDLSDGSGMSTYNRLSPRATVTLLRWVATQPWAAAYRATLPVAGMDGTLRRRFRGTPLQGVLVAKTGAVNATNALAGTMVAASGRTLTFAIYANDVPGGGGVTGVMDRALGVVAAGS</sequence>
<reference evidence="3 4" key="1">
    <citation type="submission" date="2020-07" db="EMBL/GenBank/DDBJ databases">
        <title>Complete genome sequence for Sandaracinobacter sp. M6.</title>
        <authorList>
            <person name="Tang Y."/>
            <person name="Liu Q."/>
            <person name="Guo Z."/>
            <person name="Lei P."/>
            <person name="Huang B."/>
        </authorList>
    </citation>
    <scope>NUCLEOTIDE SEQUENCE [LARGE SCALE GENOMIC DNA]</scope>
    <source>
        <strain evidence="3 4">M6</strain>
    </source>
</reference>
<dbReference type="GO" id="GO:0000270">
    <property type="term" value="P:peptidoglycan metabolic process"/>
    <property type="evidence" value="ECO:0007669"/>
    <property type="project" value="TreeGrafter"/>
</dbReference>
<dbReference type="Pfam" id="PF02113">
    <property type="entry name" value="Peptidase_S13"/>
    <property type="match status" value="1"/>
</dbReference>
<dbReference type="PANTHER" id="PTHR30023:SF0">
    <property type="entry name" value="PENICILLIN-SENSITIVE CARBOXYPEPTIDASE A"/>
    <property type="match status" value="1"/>
</dbReference>
<dbReference type="KEGG" id="sand:H3309_15725"/>
<dbReference type="PRINTS" id="PR00922">
    <property type="entry name" value="DADACBPTASE3"/>
</dbReference>
<dbReference type="InterPro" id="IPR012338">
    <property type="entry name" value="Beta-lactam/transpept-like"/>
</dbReference>
<evidence type="ECO:0000313" key="4">
    <source>
        <dbReference type="Proteomes" id="UP000515292"/>
    </source>
</evidence>
<keyword evidence="2 3" id="KW-0378">Hydrolase</keyword>